<dbReference type="SUPFAM" id="SSF51735">
    <property type="entry name" value="NAD(P)-binding Rossmann-fold domains"/>
    <property type="match status" value="1"/>
</dbReference>
<proteinExistence type="inferred from homology"/>
<evidence type="ECO:0000313" key="5">
    <source>
        <dbReference type="RefSeq" id="XP_026740650.1"/>
    </source>
</evidence>
<dbReference type="InterPro" id="IPR002347">
    <property type="entry name" value="SDR_fam"/>
</dbReference>
<dbReference type="InterPro" id="IPR036291">
    <property type="entry name" value="NAD(P)-bd_dom_sf"/>
</dbReference>
<dbReference type="KEGG" id="tnl:113503048"/>
<dbReference type="PANTHER" id="PTHR43115">
    <property type="entry name" value="DEHYDROGENASE/REDUCTASE SDR FAMILY MEMBER 11"/>
    <property type="match status" value="1"/>
</dbReference>
<protein>
    <submittedName>
        <fullName evidence="5 6">Farnesol dehydrogenase-like isoform X1</fullName>
    </submittedName>
</protein>
<evidence type="ECO:0000256" key="2">
    <source>
        <dbReference type="ARBA" id="ARBA00023002"/>
    </source>
</evidence>
<dbReference type="PRINTS" id="PR00081">
    <property type="entry name" value="GDHRDH"/>
</dbReference>
<dbReference type="RefSeq" id="XP_026740650.1">
    <property type="nucleotide sequence ID" value="XM_026884849.1"/>
</dbReference>
<dbReference type="OrthoDB" id="1933717at2759"/>
<dbReference type="GeneID" id="113503048"/>
<accession>A0A7E5WKJ9</accession>
<comment type="similarity">
    <text evidence="1 3">Belongs to the short-chain dehydrogenases/reductases (SDR) family.</text>
</comment>
<evidence type="ECO:0000256" key="1">
    <source>
        <dbReference type="ARBA" id="ARBA00006484"/>
    </source>
</evidence>
<dbReference type="Gene3D" id="3.40.50.720">
    <property type="entry name" value="NAD(P)-binding Rossmann-like Domain"/>
    <property type="match status" value="1"/>
</dbReference>
<evidence type="ECO:0000313" key="4">
    <source>
        <dbReference type="Proteomes" id="UP000322000"/>
    </source>
</evidence>
<dbReference type="GO" id="GO:0016616">
    <property type="term" value="F:oxidoreductase activity, acting on the CH-OH group of donors, NAD or NADP as acceptor"/>
    <property type="evidence" value="ECO:0007669"/>
    <property type="project" value="UniProtKB-ARBA"/>
</dbReference>
<name>A0A7E5WKJ9_TRINI</name>
<dbReference type="RefSeq" id="XP_026740651.1">
    <property type="nucleotide sequence ID" value="XM_026884850.1"/>
</dbReference>
<evidence type="ECO:0000256" key="3">
    <source>
        <dbReference type="RuleBase" id="RU000363"/>
    </source>
</evidence>
<keyword evidence="2" id="KW-0560">Oxidoreductase</keyword>
<sequence>MDRWICKNAVVTGASAGIGAAVCVALATAGINVVGLARRPALIDALQAKVTGKGLIKSVKCDLTRSDDVAAAFKWINENVGCVHIIVNNAGVFHRGHITDLGEEGLNDDQILATIGTNYTAAVLCTRHAIHSMKTHGLEAHIININSIAGHYVPFSPFFNVYPSTKYAISAFTAGLLNELSEHKTNKIKVTSLSPGLVHTQLASDAFQQTKQLPGLRPEDVADAILYLLSTPPAVNVSICSCRTYSKQKVYFFDVTSEVSFKLAQALIAIPDFLVTLYKGFY</sequence>
<dbReference type="Proteomes" id="UP000322000">
    <property type="component" value="Chromosome 18"/>
</dbReference>
<reference evidence="5 6" key="1">
    <citation type="submission" date="2025-04" db="UniProtKB">
        <authorList>
            <consortium name="RefSeq"/>
        </authorList>
    </citation>
    <scope>IDENTIFICATION</scope>
</reference>
<keyword evidence="4" id="KW-1185">Reference proteome</keyword>
<organism evidence="4 6">
    <name type="scientific">Trichoplusia ni</name>
    <name type="common">Cabbage looper</name>
    <dbReference type="NCBI Taxonomy" id="7111"/>
    <lineage>
        <taxon>Eukaryota</taxon>
        <taxon>Metazoa</taxon>
        <taxon>Ecdysozoa</taxon>
        <taxon>Arthropoda</taxon>
        <taxon>Hexapoda</taxon>
        <taxon>Insecta</taxon>
        <taxon>Pterygota</taxon>
        <taxon>Neoptera</taxon>
        <taxon>Endopterygota</taxon>
        <taxon>Lepidoptera</taxon>
        <taxon>Glossata</taxon>
        <taxon>Ditrysia</taxon>
        <taxon>Noctuoidea</taxon>
        <taxon>Noctuidae</taxon>
        <taxon>Plusiinae</taxon>
        <taxon>Trichoplusia</taxon>
    </lineage>
</organism>
<dbReference type="PANTHER" id="PTHR43115:SF4">
    <property type="entry name" value="DEHYDROGENASE_REDUCTASE SDR FAMILY MEMBER 11"/>
    <property type="match status" value="1"/>
</dbReference>
<dbReference type="Pfam" id="PF00106">
    <property type="entry name" value="adh_short"/>
    <property type="match status" value="1"/>
</dbReference>
<evidence type="ECO:0000313" key="6">
    <source>
        <dbReference type="RefSeq" id="XP_026740651.1"/>
    </source>
</evidence>
<dbReference type="PRINTS" id="PR00080">
    <property type="entry name" value="SDRFAMILY"/>
</dbReference>
<gene>
    <name evidence="5 6" type="primary">LOC113503048</name>
</gene>
<dbReference type="FunFam" id="3.40.50.720:FF:000047">
    <property type="entry name" value="NADP-dependent L-serine/L-allo-threonine dehydrogenase"/>
    <property type="match status" value="1"/>
</dbReference>
<dbReference type="AlphaFoldDB" id="A0A7E5WKJ9"/>